<dbReference type="EMBL" id="ML737146">
    <property type="protein sequence ID" value="KAE8340716.1"/>
    <property type="molecule type" value="Genomic_DNA"/>
</dbReference>
<sequence length="119" mass="13274">MNPAPTVSDDHSVVSFPRQIAKSSCLRGIFVICKSRPTTGNVLQASNARGTRRLRLGMRSTRRAPSMMTRSQQKLQTHNPGGRQNRRGASLHATFGQAPSHYRQPSLRTRRWNSETGFG</sequence>
<feature type="compositionally biased region" description="Polar residues" evidence="1">
    <location>
        <begin position="68"/>
        <end position="79"/>
    </location>
</feature>
<gene>
    <name evidence="2" type="ORF">BDV24DRAFT_133650</name>
</gene>
<dbReference type="Proteomes" id="UP000325558">
    <property type="component" value="Unassembled WGS sequence"/>
</dbReference>
<organism evidence="2">
    <name type="scientific">Aspergillus arachidicola</name>
    <dbReference type="NCBI Taxonomy" id="656916"/>
    <lineage>
        <taxon>Eukaryota</taxon>
        <taxon>Fungi</taxon>
        <taxon>Dikarya</taxon>
        <taxon>Ascomycota</taxon>
        <taxon>Pezizomycotina</taxon>
        <taxon>Eurotiomycetes</taxon>
        <taxon>Eurotiomycetidae</taxon>
        <taxon>Eurotiales</taxon>
        <taxon>Aspergillaceae</taxon>
        <taxon>Aspergillus</taxon>
        <taxon>Aspergillus subgen. Circumdati</taxon>
    </lineage>
</organism>
<feature type="region of interest" description="Disordered" evidence="1">
    <location>
        <begin position="55"/>
        <end position="119"/>
    </location>
</feature>
<reference evidence="2" key="1">
    <citation type="submission" date="2019-04" db="EMBL/GenBank/DDBJ databases">
        <title>Friends and foes A comparative genomics study of 23 Aspergillus species from section Flavi.</title>
        <authorList>
            <consortium name="DOE Joint Genome Institute"/>
            <person name="Kjaerbolling I."/>
            <person name="Vesth T."/>
            <person name="Frisvad J.C."/>
            <person name="Nybo J.L."/>
            <person name="Theobald S."/>
            <person name="Kildgaard S."/>
            <person name="Isbrandt T."/>
            <person name="Kuo A."/>
            <person name="Sato A."/>
            <person name="Lyhne E.K."/>
            <person name="Kogle M.E."/>
            <person name="Wiebenga A."/>
            <person name="Kun R.S."/>
            <person name="Lubbers R.J."/>
            <person name="Makela M.R."/>
            <person name="Barry K."/>
            <person name="Chovatia M."/>
            <person name="Clum A."/>
            <person name="Daum C."/>
            <person name="Haridas S."/>
            <person name="He G."/>
            <person name="LaButti K."/>
            <person name="Lipzen A."/>
            <person name="Mondo S."/>
            <person name="Riley R."/>
            <person name="Salamov A."/>
            <person name="Simmons B.A."/>
            <person name="Magnuson J.K."/>
            <person name="Henrissat B."/>
            <person name="Mortensen U.H."/>
            <person name="Larsen T.O."/>
            <person name="Devries R.P."/>
            <person name="Grigoriev I.V."/>
            <person name="Machida M."/>
            <person name="Baker S.E."/>
            <person name="Andersen M.R."/>
        </authorList>
    </citation>
    <scope>NUCLEOTIDE SEQUENCE</scope>
    <source>
        <strain evidence="2">CBS 117612</strain>
    </source>
</reference>
<dbReference type="AlphaFoldDB" id="A0A5N6Y8C4"/>
<name>A0A5N6Y8C4_9EURO</name>
<accession>A0A5N6Y8C4</accession>
<evidence type="ECO:0000313" key="2">
    <source>
        <dbReference type="EMBL" id="KAE8340716.1"/>
    </source>
</evidence>
<proteinExistence type="predicted"/>
<evidence type="ECO:0000256" key="1">
    <source>
        <dbReference type="SAM" id="MobiDB-lite"/>
    </source>
</evidence>
<protein>
    <submittedName>
        <fullName evidence="2">Uncharacterized protein</fullName>
    </submittedName>
</protein>